<feature type="compositionally biased region" description="Basic residues" evidence="1">
    <location>
        <begin position="103"/>
        <end position="118"/>
    </location>
</feature>
<evidence type="ECO:0000313" key="3">
    <source>
        <dbReference type="Proteomes" id="UP001345963"/>
    </source>
</evidence>
<protein>
    <submittedName>
        <fullName evidence="2">Uncharacterized protein</fullName>
    </submittedName>
</protein>
<feature type="compositionally biased region" description="Polar residues" evidence="1">
    <location>
        <begin position="13"/>
        <end position="36"/>
    </location>
</feature>
<feature type="region of interest" description="Disordered" evidence="1">
    <location>
        <begin position="1"/>
        <end position="46"/>
    </location>
</feature>
<sequence>PSRRKHREGNASFEPNYQPNSPNLDCDSSLSTSIPETSDADCAVPPLSRTDSVFLTKKHLDQFANIEESEASTSCIESSDEYTPSKHETTSDKSSDSEDTIPLKRKKIQRTYKRRKHQTSPDGTTEESEKCGTKQDISIMKLEKKRDGSRIYNKKHYCLYCPEKCFKMARHLERKHSNEPAVAKAISLPLKSKERKQHFGLIRNKGNRAHNIEILKHGSGTLIPSQQTSKPVIASDYMHCINCQALLKRKSLWRHMSRCRLSQKCSTQKPGRSRVQSICAFAQPVPEGVSKKVWQLVNAMHQDEVTQIVREEKGILRLGEHLYAKHGHDKTKHDYIRQKMRELGRLIQHAKRNGKVKQIEDFYKPSNFNFVIAAVKDVAGFDEDKNTYKTPSLALKLGHSLKKIADILECEAQMAESDNEQFIENVRRTRSLLVKKWDVLVSSRALQTLQEAKWNTPQLLPFTDDVKKMHMYLDNCRKEYQGKLRDKPIKNNWSKLANVTLCEVILFNRRREGEVSKMPLSAFTLRDTSGVHSDLADGLSELEQKLCQHFQRIEIRGKRNRKVPILLTPDMLSSMEALVAHRRVCGVPDENPYFFSRPEAETHLRGSDAIRQIARDCGAKHPETLSSTKLRKHVSTLSTVLNLKDNEMDTLANFLGHDIRVHREYYRLPEGTLQLAKVSKVLIALEQGRLSDFKGMSMDQIQIDPNGE</sequence>
<accession>A0ABU7B196</accession>
<dbReference type="EMBL" id="JAHUTI010034978">
    <property type="protein sequence ID" value="MED6243644.1"/>
    <property type="molecule type" value="Genomic_DNA"/>
</dbReference>
<name>A0ABU7B196_9TELE</name>
<organism evidence="2 3">
    <name type="scientific">Ataeniobius toweri</name>
    <dbReference type="NCBI Taxonomy" id="208326"/>
    <lineage>
        <taxon>Eukaryota</taxon>
        <taxon>Metazoa</taxon>
        <taxon>Chordata</taxon>
        <taxon>Craniata</taxon>
        <taxon>Vertebrata</taxon>
        <taxon>Euteleostomi</taxon>
        <taxon>Actinopterygii</taxon>
        <taxon>Neopterygii</taxon>
        <taxon>Teleostei</taxon>
        <taxon>Neoteleostei</taxon>
        <taxon>Acanthomorphata</taxon>
        <taxon>Ovalentaria</taxon>
        <taxon>Atherinomorphae</taxon>
        <taxon>Cyprinodontiformes</taxon>
        <taxon>Goodeidae</taxon>
        <taxon>Ataeniobius</taxon>
    </lineage>
</organism>
<feature type="region of interest" description="Disordered" evidence="1">
    <location>
        <begin position="69"/>
        <end position="133"/>
    </location>
</feature>
<dbReference type="InterPro" id="IPR013762">
    <property type="entry name" value="Integrase-like_cat_sf"/>
</dbReference>
<dbReference type="PANTHER" id="PTHR33480">
    <property type="entry name" value="SET DOMAIN-CONTAINING PROTEIN-RELATED"/>
    <property type="match status" value="1"/>
</dbReference>
<proteinExistence type="predicted"/>
<feature type="compositionally biased region" description="Basic and acidic residues" evidence="1">
    <location>
        <begin position="83"/>
        <end position="96"/>
    </location>
</feature>
<gene>
    <name evidence="2" type="ORF">ATANTOWER_024245</name>
</gene>
<feature type="non-terminal residue" evidence="2">
    <location>
        <position position="1"/>
    </location>
</feature>
<dbReference type="Gene3D" id="1.10.443.10">
    <property type="entry name" value="Intergrase catalytic core"/>
    <property type="match status" value="1"/>
</dbReference>
<dbReference type="PANTHER" id="PTHR33480:SF5">
    <property type="entry name" value="SI:DKEY-51D8.9"/>
    <property type="match status" value="1"/>
</dbReference>
<keyword evidence="3" id="KW-1185">Reference proteome</keyword>
<evidence type="ECO:0000313" key="2">
    <source>
        <dbReference type="EMBL" id="MED6243644.1"/>
    </source>
</evidence>
<comment type="caution">
    <text evidence="2">The sequence shown here is derived from an EMBL/GenBank/DDBJ whole genome shotgun (WGS) entry which is preliminary data.</text>
</comment>
<dbReference type="Proteomes" id="UP001345963">
    <property type="component" value="Unassembled WGS sequence"/>
</dbReference>
<evidence type="ECO:0000256" key="1">
    <source>
        <dbReference type="SAM" id="MobiDB-lite"/>
    </source>
</evidence>
<reference evidence="2 3" key="1">
    <citation type="submission" date="2021-07" db="EMBL/GenBank/DDBJ databases">
        <authorList>
            <person name="Palmer J.M."/>
        </authorList>
    </citation>
    <scope>NUCLEOTIDE SEQUENCE [LARGE SCALE GENOMIC DNA]</scope>
    <source>
        <strain evidence="2 3">AT_MEX2019</strain>
        <tissue evidence="2">Muscle</tissue>
    </source>
</reference>